<evidence type="ECO:0000313" key="3">
    <source>
        <dbReference type="EMBL" id="OCT73267.1"/>
    </source>
</evidence>
<accession>A0A974CH86</accession>
<dbReference type="PANTHER" id="PTHR20914">
    <property type="entry name" value="LY6/PLAUR DOMAIN-CONTAINING PROTEIN 8"/>
    <property type="match status" value="1"/>
</dbReference>
<dbReference type="AlphaFoldDB" id="A0A974CH86"/>
<gene>
    <name evidence="3" type="ORF">XELAEV_18036247mg</name>
</gene>
<evidence type="ECO:0000256" key="2">
    <source>
        <dbReference type="ARBA" id="ARBA00022525"/>
    </source>
</evidence>
<dbReference type="Proteomes" id="UP000694892">
    <property type="component" value="Chromosome 7L"/>
</dbReference>
<dbReference type="CDD" id="cd23572">
    <property type="entry name" value="TFP_LU_ECD_PINLYP_rpt2"/>
    <property type="match status" value="1"/>
</dbReference>
<sequence length="283" mass="31045">MEPIVLHNLVSSAKIETVLSMATSRSLINKLKSKGPSTEPCGTPLTTLVQSENVPFTTTLCSVSFSQFSIQAAATRTSQTKPCVSQLNKLTCFSDGQDVQDIIRRCGKSEECGRVGTLRSNEKKIVINTTCCDTNSCDPPIPTLPPFDSEANGLTCPSCYISNSDICLQRQPLKCVGNETRCINYISKETLDKTVTTESFYGCTTENICKAGSSTKHYFFLKTSLIKTTKMDVTCNKAFSLNSPVHPPLVSLIIGLEVISALFIKEYLHLEYCILLVSLYVFT</sequence>
<evidence type="ECO:0000313" key="4">
    <source>
        <dbReference type="Proteomes" id="UP000694892"/>
    </source>
</evidence>
<evidence type="ECO:0008006" key="5">
    <source>
        <dbReference type="Google" id="ProtNLM"/>
    </source>
</evidence>
<dbReference type="Gene3D" id="2.10.60.10">
    <property type="entry name" value="CD59"/>
    <property type="match status" value="1"/>
</dbReference>
<dbReference type="InterPro" id="IPR045860">
    <property type="entry name" value="Snake_toxin-like_sf"/>
</dbReference>
<reference evidence="4" key="1">
    <citation type="journal article" date="2016" name="Nature">
        <title>Genome evolution in the allotetraploid frog Xenopus laevis.</title>
        <authorList>
            <person name="Session A.M."/>
            <person name="Uno Y."/>
            <person name="Kwon T."/>
            <person name="Chapman J.A."/>
            <person name="Toyoda A."/>
            <person name="Takahashi S."/>
            <person name="Fukui A."/>
            <person name="Hikosaka A."/>
            <person name="Suzuki A."/>
            <person name="Kondo M."/>
            <person name="van Heeringen S.J."/>
            <person name="Quigley I."/>
            <person name="Heinz S."/>
            <person name="Ogino H."/>
            <person name="Ochi H."/>
            <person name="Hellsten U."/>
            <person name="Lyons J.B."/>
            <person name="Simakov O."/>
            <person name="Putnam N."/>
            <person name="Stites J."/>
            <person name="Kuroki Y."/>
            <person name="Tanaka T."/>
            <person name="Michiue T."/>
            <person name="Watanabe M."/>
            <person name="Bogdanovic O."/>
            <person name="Lister R."/>
            <person name="Georgiou G."/>
            <person name="Paranjpe S.S."/>
            <person name="van Kruijsbergen I."/>
            <person name="Shu S."/>
            <person name="Carlson J."/>
            <person name="Kinoshita T."/>
            <person name="Ohta Y."/>
            <person name="Mawaribuchi S."/>
            <person name="Jenkins J."/>
            <person name="Grimwood J."/>
            <person name="Schmutz J."/>
            <person name="Mitros T."/>
            <person name="Mozaffari S.V."/>
            <person name="Suzuki Y."/>
            <person name="Haramoto Y."/>
            <person name="Yamamoto T.S."/>
            <person name="Takagi C."/>
            <person name="Heald R."/>
            <person name="Miller K."/>
            <person name="Haudenschild C."/>
            <person name="Kitzman J."/>
            <person name="Nakayama T."/>
            <person name="Izutsu Y."/>
            <person name="Robert J."/>
            <person name="Fortriede J."/>
            <person name="Burns K."/>
            <person name="Lotay V."/>
            <person name="Karimi K."/>
            <person name="Yasuoka Y."/>
            <person name="Dichmann D.S."/>
            <person name="Flajnik M.F."/>
            <person name="Houston D.W."/>
            <person name="Shendure J."/>
            <person name="DuPasquier L."/>
            <person name="Vize P.D."/>
            <person name="Zorn A.M."/>
            <person name="Ito M."/>
            <person name="Marcotte E.M."/>
            <person name="Wallingford J.B."/>
            <person name="Ito Y."/>
            <person name="Asashima M."/>
            <person name="Ueno N."/>
            <person name="Matsuda Y."/>
            <person name="Veenstra G.J."/>
            <person name="Fujiyama A."/>
            <person name="Harland R.M."/>
            <person name="Taira M."/>
            <person name="Rokhsar D.S."/>
        </authorList>
    </citation>
    <scope>NUCLEOTIDE SEQUENCE [LARGE SCALE GENOMIC DNA]</scope>
    <source>
        <strain evidence="4">J</strain>
    </source>
</reference>
<protein>
    <recommendedName>
        <fullName evidence="5">UPAR/Ly6 domain-containing protein</fullName>
    </recommendedName>
</protein>
<keyword evidence="2" id="KW-0964">Secreted</keyword>
<name>A0A974CH86_XENLA</name>
<dbReference type="EMBL" id="CM004478">
    <property type="protein sequence ID" value="OCT73267.1"/>
    <property type="molecule type" value="Genomic_DNA"/>
</dbReference>
<dbReference type="GO" id="GO:0005576">
    <property type="term" value="C:extracellular region"/>
    <property type="evidence" value="ECO:0007669"/>
    <property type="project" value="UniProtKB-SubCell"/>
</dbReference>
<comment type="subcellular location">
    <subcellularLocation>
        <location evidence="1">Secreted</location>
    </subcellularLocation>
</comment>
<evidence type="ECO:0000256" key="1">
    <source>
        <dbReference type="ARBA" id="ARBA00004613"/>
    </source>
</evidence>
<proteinExistence type="predicted"/>
<dbReference type="InterPro" id="IPR050918">
    <property type="entry name" value="CNF-like_PLA2_Inhibitor"/>
</dbReference>
<dbReference type="PANTHER" id="PTHR20914:SF41">
    <property type="entry name" value="UROKINASE PLASMINOGEN ACTIVATOR SURFACE RECEPTOR-LIKE"/>
    <property type="match status" value="1"/>
</dbReference>
<organism evidence="3 4">
    <name type="scientific">Xenopus laevis</name>
    <name type="common">African clawed frog</name>
    <dbReference type="NCBI Taxonomy" id="8355"/>
    <lineage>
        <taxon>Eukaryota</taxon>
        <taxon>Metazoa</taxon>
        <taxon>Chordata</taxon>
        <taxon>Craniata</taxon>
        <taxon>Vertebrata</taxon>
        <taxon>Euteleostomi</taxon>
        <taxon>Amphibia</taxon>
        <taxon>Batrachia</taxon>
        <taxon>Anura</taxon>
        <taxon>Pipoidea</taxon>
        <taxon>Pipidae</taxon>
        <taxon>Xenopodinae</taxon>
        <taxon>Xenopus</taxon>
        <taxon>Xenopus</taxon>
    </lineage>
</organism>